<keyword evidence="2" id="KW-0808">Transferase</keyword>
<dbReference type="AlphaFoldDB" id="M8DTG2"/>
<dbReference type="Pfam" id="PF13673">
    <property type="entry name" value="Acetyltransf_10"/>
    <property type="match status" value="1"/>
</dbReference>
<sequence length="191" mass="20765">MTVSKRHELRLDELASGDIPGLIELSASVGWDYHEAELATLIAAGRVFGHRDDQGKVYSSAAIVPYGETLASIGMVIVHPECRGMGLGKQVTQACIDAASTSADTALMLIATPEGKPMYESMGFVSVDCVHKYLCEAYQRHRASFDTGDTFVEKLTGEHLEQIVELDKAAVGADRRRFLIHRIQQAQNGAS</sequence>
<dbReference type="STRING" id="1300222.I532_23276"/>
<proteinExistence type="predicted"/>
<evidence type="ECO:0000259" key="1">
    <source>
        <dbReference type="PROSITE" id="PS51186"/>
    </source>
</evidence>
<accession>M8DTG2</accession>
<dbReference type="InterPro" id="IPR052729">
    <property type="entry name" value="Acyl/Acetyltrans_Enzymes"/>
</dbReference>
<evidence type="ECO:0000313" key="3">
    <source>
        <dbReference type="Proteomes" id="UP000012081"/>
    </source>
</evidence>
<dbReference type="SUPFAM" id="SSF55729">
    <property type="entry name" value="Acyl-CoA N-acyltransferases (Nat)"/>
    <property type="match status" value="1"/>
</dbReference>
<protein>
    <submittedName>
        <fullName evidence="2">Acetyltransferase</fullName>
    </submittedName>
</protein>
<name>M8DTG2_9BACL</name>
<dbReference type="PATRIC" id="fig|1300222.3.peg.4890"/>
<dbReference type="PANTHER" id="PTHR47237">
    <property type="entry name" value="SLL0310 PROTEIN"/>
    <property type="match status" value="1"/>
</dbReference>
<dbReference type="InterPro" id="IPR016181">
    <property type="entry name" value="Acyl_CoA_acyltransferase"/>
</dbReference>
<organism evidence="2 3">
    <name type="scientific">Brevibacillus borstelensis AK1</name>
    <dbReference type="NCBI Taxonomy" id="1300222"/>
    <lineage>
        <taxon>Bacteria</taxon>
        <taxon>Bacillati</taxon>
        <taxon>Bacillota</taxon>
        <taxon>Bacilli</taxon>
        <taxon>Bacillales</taxon>
        <taxon>Paenibacillaceae</taxon>
        <taxon>Brevibacillus</taxon>
    </lineage>
</organism>
<dbReference type="PANTHER" id="PTHR47237:SF2">
    <property type="entry name" value="BLL4206 PROTEIN"/>
    <property type="match status" value="1"/>
</dbReference>
<dbReference type="PROSITE" id="PS51186">
    <property type="entry name" value="GNAT"/>
    <property type="match status" value="1"/>
</dbReference>
<keyword evidence="3" id="KW-1185">Reference proteome</keyword>
<comment type="caution">
    <text evidence="2">The sequence shown here is derived from an EMBL/GenBank/DDBJ whole genome shotgun (WGS) entry which is preliminary data.</text>
</comment>
<gene>
    <name evidence="2" type="ORF">I532_23276</name>
</gene>
<evidence type="ECO:0000313" key="2">
    <source>
        <dbReference type="EMBL" id="EMT50251.1"/>
    </source>
</evidence>
<dbReference type="CDD" id="cd04301">
    <property type="entry name" value="NAT_SF"/>
    <property type="match status" value="1"/>
</dbReference>
<dbReference type="RefSeq" id="WP_003392142.1">
    <property type="nucleotide sequence ID" value="NZ_APBN01000018.1"/>
</dbReference>
<dbReference type="GO" id="GO:0016747">
    <property type="term" value="F:acyltransferase activity, transferring groups other than amino-acyl groups"/>
    <property type="evidence" value="ECO:0007669"/>
    <property type="project" value="InterPro"/>
</dbReference>
<dbReference type="Gene3D" id="3.40.630.30">
    <property type="match status" value="1"/>
</dbReference>
<dbReference type="EMBL" id="APBN01000018">
    <property type="protein sequence ID" value="EMT50251.1"/>
    <property type="molecule type" value="Genomic_DNA"/>
</dbReference>
<dbReference type="InterPro" id="IPR000182">
    <property type="entry name" value="GNAT_dom"/>
</dbReference>
<reference evidence="2 3" key="1">
    <citation type="submission" date="2013-03" db="EMBL/GenBank/DDBJ databases">
        <title>Assembly of a new bacterial strain Brevibacillus borstelensis AK1.</title>
        <authorList>
            <person name="Rajan I."/>
            <person name="PoliReddy D."/>
            <person name="Sugumar T."/>
            <person name="Rathinam K."/>
            <person name="Alqarawi S."/>
            <person name="Khalil A.B."/>
            <person name="Sivakumar N."/>
        </authorList>
    </citation>
    <scope>NUCLEOTIDE SEQUENCE [LARGE SCALE GENOMIC DNA]</scope>
    <source>
        <strain evidence="2 3">AK1</strain>
    </source>
</reference>
<dbReference type="Proteomes" id="UP000012081">
    <property type="component" value="Unassembled WGS sequence"/>
</dbReference>
<feature type="domain" description="N-acetyltransferase" evidence="1">
    <location>
        <begin position="9"/>
        <end position="158"/>
    </location>
</feature>